<organism evidence="1 2">
    <name type="scientific">Brachionus plicatilis</name>
    <name type="common">Marine rotifer</name>
    <name type="synonym">Brachionus muelleri</name>
    <dbReference type="NCBI Taxonomy" id="10195"/>
    <lineage>
        <taxon>Eukaryota</taxon>
        <taxon>Metazoa</taxon>
        <taxon>Spiralia</taxon>
        <taxon>Gnathifera</taxon>
        <taxon>Rotifera</taxon>
        <taxon>Eurotatoria</taxon>
        <taxon>Monogononta</taxon>
        <taxon>Pseudotrocha</taxon>
        <taxon>Ploima</taxon>
        <taxon>Brachionidae</taxon>
        <taxon>Brachionus</taxon>
    </lineage>
</organism>
<comment type="caution">
    <text evidence="1">The sequence shown here is derived from an EMBL/GenBank/DDBJ whole genome shotgun (WGS) entry which is preliminary data.</text>
</comment>
<dbReference type="AlphaFoldDB" id="A0A3M7P3Q0"/>
<keyword evidence="2" id="KW-1185">Reference proteome</keyword>
<protein>
    <submittedName>
        <fullName evidence="1">Uncharacterized protein</fullName>
    </submittedName>
</protein>
<sequence length="64" mass="7680">MFVAMIKKHSPAEAKIQIVHTIRTKWYLVLNMFGNPCIDIDSVHSRKISFTFQIKFLLNFRYEY</sequence>
<name>A0A3M7P3Q0_BRAPC</name>
<evidence type="ECO:0000313" key="1">
    <source>
        <dbReference type="EMBL" id="RMZ93643.1"/>
    </source>
</evidence>
<gene>
    <name evidence="1" type="ORF">BpHYR1_045174</name>
</gene>
<evidence type="ECO:0000313" key="2">
    <source>
        <dbReference type="Proteomes" id="UP000276133"/>
    </source>
</evidence>
<accession>A0A3M7P3Q0</accession>
<reference evidence="1 2" key="1">
    <citation type="journal article" date="2018" name="Sci. Rep.">
        <title>Genomic signatures of local adaptation to the degree of environmental predictability in rotifers.</title>
        <authorList>
            <person name="Franch-Gras L."/>
            <person name="Hahn C."/>
            <person name="Garcia-Roger E.M."/>
            <person name="Carmona M.J."/>
            <person name="Serra M."/>
            <person name="Gomez A."/>
        </authorList>
    </citation>
    <scope>NUCLEOTIDE SEQUENCE [LARGE SCALE GENOMIC DNA]</scope>
    <source>
        <strain evidence="1">HYR1</strain>
    </source>
</reference>
<dbReference type="EMBL" id="REGN01013652">
    <property type="protein sequence ID" value="RMZ93643.1"/>
    <property type="molecule type" value="Genomic_DNA"/>
</dbReference>
<proteinExistence type="predicted"/>
<dbReference type="Proteomes" id="UP000276133">
    <property type="component" value="Unassembled WGS sequence"/>
</dbReference>